<evidence type="ECO:0000259" key="1">
    <source>
        <dbReference type="SMART" id="SM00479"/>
    </source>
</evidence>
<comment type="caution">
    <text evidence="2">The sequence shown here is derived from an EMBL/GenBank/DDBJ whole genome shotgun (WGS) entry which is preliminary data.</text>
</comment>
<dbReference type="GO" id="GO:0003676">
    <property type="term" value="F:nucleic acid binding"/>
    <property type="evidence" value="ECO:0007669"/>
    <property type="project" value="InterPro"/>
</dbReference>
<protein>
    <recommendedName>
        <fullName evidence="1">Exonuclease domain-containing protein</fullName>
    </recommendedName>
</protein>
<proteinExistence type="predicted"/>
<dbReference type="Gene3D" id="3.30.420.10">
    <property type="entry name" value="Ribonuclease H-like superfamily/Ribonuclease H"/>
    <property type="match status" value="1"/>
</dbReference>
<gene>
    <name evidence="2" type="ORF">LCGC14_0952880</name>
</gene>
<evidence type="ECO:0000313" key="2">
    <source>
        <dbReference type="EMBL" id="KKN18727.1"/>
    </source>
</evidence>
<dbReference type="GO" id="GO:0008408">
    <property type="term" value="F:3'-5' exonuclease activity"/>
    <property type="evidence" value="ECO:0007669"/>
    <property type="project" value="TreeGrafter"/>
</dbReference>
<dbReference type="GO" id="GO:0005829">
    <property type="term" value="C:cytosol"/>
    <property type="evidence" value="ECO:0007669"/>
    <property type="project" value="TreeGrafter"/>
</dbReference>
<feature type="domain" description="Exonuclease" evidence="1">
    <location>
        <begin position="6"/>
        <end position="193"/>
    </location>
</feature>
<dbReference type="PANTHER" id="PTHR30231">
    <property type="entry name" value="DNA POLYMERASE III SUBUNIT EPSILON"/>
    <property type="match status" value="1"/>
</dbReference>
<name>A0A0F9P2T7_9ZZZZ</name>
<dbReference type="AlphaFoldDB" id="A0A0F9P2T7"/>
<dbReference type="CDD" id="cd06127">
    <property type="entry name" value="DEDDh"/>
    <property type="match status" value="1"/>
</dbReference>
<dbReference type="GO" id="GO:0045004">
    <property type="term" value="P:DNA replication proofreading"/>
    <property type="evidence" value="ECO:0007669"/>
    <property type="project" value="TreeGrafter"/>
</dbReference>
<dbReference type="SUPFAM" id="SSF53098">
    <property type="entry name" value="Ribonuclease H-like"/>
    <property type="match status" value="1"/>
</dbReference>
<reference evidence="2" key="1">
    <citation type="journal article" date="2015" name="Nature">
        <title>Complex archaea that bridge the gap between prokaryotes and eukaryotes.</title>
        <authorList>
            <person name="Spang A."/>
            <person name="Saw J.H."/>
            <person name="Jorgensen S.L."/>
            <person name="Zaremba-Niedzwiedzka K."/>
            <person name="Martijn J."/>
            <person name="Lind A.E."/>
            <person name="van Eijk R."/>
            <person name="Schleper C."/>
            <person name="Guy L."/>
            <person name="Ettema T.J."/>
        </authorList>
    </citation>
    <scope>NUCLEOTIDE SEQUENCE</scope>
</reference>
<dbReference type="SMART" id="SM00479">
    <property type="entry name" value="EXOIII"/>
    <property type="match status" value="1"/>
</dbReference>
<dbReference type="EMBL" id="LAZR01003401">
    <property type="protein sequence ID" value="KKN18727.1"/>
    <property type="molecule type" value="Genomic_DNA"/>
</dbReference>
<dbReference type="InterPro" id="IPR012337">
    <property type="entry name" value="RNaseH-like_sf"/>
</dbReference>
<accession>A0A0F9P2T7</accession>
<organism evidence="2">
    <name type="scientific">marine sediment metagenome</name>
    <dbReference type="NCBI Taxonomy" id="412755"/>
    <lineage>
        <taxon>unclassified sequences</taxon>
        <taxon>metagenomes</taxon>
        <taxon>ecological metagenomes</taxon>
    </lineage>
</organism>
<dbReference type="Pfam" id="PF00929">
    <property type="entry name" value="RNase_T"/>
    <property type="match status" value="1"/>
</dbReference>
<sequence>MPNSIKMAFIDLETTGLFPNQHAVIQIACLIFIDWKFATSFKLNIRPFPEDTIDDRALKVNGVTREELKTFTEPKKALSIIKSHLSDIQVMDKTDKYLFYAYNAPFDSDFLRAFFKKCGDRYFGSYFFAPAIDVMSLAADFMKYERSSMINFKQVTVAKQLGVPAEEALAHDPMYDVLMTYRIYHKTICKEPALPESFTKSIEGALE</sequence>
<dbReference type="InterPro" id="IPR013520">
    <property type="entry name" value="Ribonucl_H"/>
</dbReference>
<dbReference type="PANTHER" id="PTHR30231:SF41">
    <property type="entry name" value="DNA POLYMERASE III SUBUNIT EPSILON"/>
    <property type="match status" value="1"/>
</dbReference>
<dbReference type="InterPro" id="IPR036397">
    <property type="entry name" value="RNaseH_sf"/>
</dbReference>